<dbReference type="InterPro" id="IPR000917">
    <property type="entry name" value="Sulfatase_N"/>
</dbReference>
<comment type="similarity">
    <text evidence="1">Belongs to the sulfatase family.</text>
</comment>
<evidence type="ECO:0000256" key="1">
    <source>
        <dbReference type="ARBA" id="ARBA00008779"/>
    </source>
</evidence>
<sequence>MKFLSKKTILSVLGGISLCVICAFSITKSTKVLSVAKSPNIIVIMADDMGYSDIGCYGSEISTPNLDRLAAGGIRFKQFYNGARCCPTRASLLTGLYPHQAGIGHMTNDPEDSTAFQMNLPGYQGGLNNKCVTLAEVLKSAGYQTFMSGKWHVGYHGINRWPLQRGFDKYYGILAGATNYFNPEGLRGLTFMNEAVKPQGENFYLTDAITDNALNFIDQSRSTAKAPFFLYLAYTSPHWPLQAFKADIDQYRGKYKMGWKKLREARYQRMREIGLLKPSDGLTADDAEEWDKLSPAKQDEMDLRMSIYAAQIDRMDQNIGRLIKSLEKSGALENTLILFLADNGACAEGGMLGGGLKENLETKKGYLLSYGQSWANVSNTPFKKYKHWVNEGGISTPLIVHWPKAIPKALNGEITNQFGFLPDIMATLVEVSGAKYPLTFKGNKIFPMEGKSLLPIIRGYDVPIHDKPIFWEHEGNAAVRSGNFKLICEYYAGKQNKWALYDMAKDRSELVDLSTLMPEQVKIMQKEYEAWANRVGVVPFEEIQKIMASRKK</sequence>
<evidence type="ECO:0000256" key="4">
    <source>
        <dbReference type="ARBA" id="ARBA00022837"/>
    </source>
</evidence>
<evidence type="ECO:0000256" key="3">
    <source>
        <dbReference type="ARBA" id="ARBA00022801"/>
    </source>
</evidence>
<keyword evidence="3" id="KW-0378">Hydrolase</keyword>
<dbReference type="SUPFAM" id="SSF53649">
    <property type="entry name" value="Alkaline phosphatase-like"/>
    <property type="match status" value="1"/>
</dbReference>
<evidence type="ECO:0000259" key="5">
    <source>
        <dbReference type="Pfam" id="PF00884"/>
    </source>
</evidence>
<evidence type="ECO:0000256" key="2">
    <source>
        <dbReference type="ARBA" id="ARBA00022723"/>
    </source>
</evidence>
<dbReference type="InterPro" id="IPR017850">
    <property type="entry name" value="Alkaline_phosphatase_core_sf"/>
</dbReference>
<comment type="caution">
    <text evidence="6">The sequence shown here is derived from an EMBL/GenBank/DDBJ whole genome shotgun (WGS) entry which is preliminary data.</text>
</comment>
<dbReference type="Pfam" id="PF00884">
    <property type="entry name" value="Sulfatase"/>
    <property type="match status" value="1"/>
</dbReference>
<keyword evidence="2" id="KW-0479">Metal-binding</keyword>
<dbReference type="Gene3D" id="3.30.1120.10">
    <property type="match status" value="1"/>
</dbReference>
<evidence type="ECO:0000313" key="6">
    <source>
        <dbReference type="EMBL" id="MBC6110880.1"/>
    </source>
</evidence>
<protein>
    <submittedName>
        <fullName evidence="6">Arylsulfatase</fullName>
    </submittedName>
</protein>
<dbReference type="PROSITE" id="PS00149">
    <property type="entry name" value="SULFATASE_2"/>
    <property type="match status" value="1"/>
</dbReference>
<proteinExistence type="inferred from homology"/>
<dbReference type="InterPro" id="IPR024607">
    <property type="entry name" value="Sulfatase_CS"/>
</dbReference>
<dbReference type="CDD" id="cd16025">
    <property type="entry name" value="PAS_like"/>
    <property type="match status" value="1"/>
</dbReference>
<dbReference type="Gene3D" id="3.40.720.10">
    <property type="entry name" value="Alkaline Phosphatase, subunit A"/>
    <property type="match status" value="1"/>
</dbReference>
<reference evidence="6 7" key="1">
    <citation type="submission" date="2020-08" db="EMBL/GenBank/DDBJ databases">
        <authorList>
            <person name="Sun Q."/>
            <person name="Inoue M."/>
        </authorList>
    </citation>
    <scope>NUCLEOTIDE SEQUENCE [LARGE SCALE GENOMIC DNA]</scope>
    <source>
        <strain evidence="6 7">CCM 8938</strain>
    </source>
</reference>
<dbReference type="Proteomes" id="UP000652755">
    <property type="component" value="Unassembled WGS sequence"/>
</dbReference>
<keyword evidence="7" id="KW-1185">Reference proteome</keyword>
<dbReference type="PANTHER" id="PTHR42693">
    <property type="entry name" value="ARYLSULFATASE FAMILY MEMBER"/>
    <property type="match status" value="1"/>
</dbReference>
<dbReference type="RefSeq" id="WP_187071350.1">
    <property type="nucleotide sequence ID" value="NZ_JACRYL010000008.1"/>
</dbReference>
<name>A0ABR7KS00_9SPHI</name>
<dbReference type="EMBL" id="JACRYL010000008">
    <property type="protein sequence ID" value="MBC6110880.1"/>
    <property type="molecule type" value="Genomic_DNA"/>
</dbReference>
<organism evidence="6 7">
    <name type="scientific">Pedobacter fastidiosus</name>
    <dbReference type="NCBI Taxonomy" id="2765361"/>
    <lineage>
        <taxon>Bacteria</taxon>
        <taxon>Pseudomonadati</taxon>
        <taxon>Bacteroidota</taxon>
        <taxon>Sphingobacteriia</taxon>
        <taxon>Sphingobacteriales</taxon>
        <taxon>Sphingobacteriaceae</taxon>
        <taxon>Pedobacter</taxon>
    </lineage>
</organism>
<dbReference type="PANTHER" id="PTHR42693:SF53">
    <property type="entry name" value="ENDO-4-O-SULFATASE"/>
    <property type="match status" value="1"/>
</dbReference>
<dbReference type="InterPro" id="IPR050738">
    <property type="entry name" value="Sulfatase"/>
</dbReference>
<keyword evidence="4" id="KW-0106">Calcium</keyword>
<feature type="domain" description="Sulfatase N-terminal" evidence="5">
    <location>
        <begin position="39"/>
        <end position="428"/>
    </location>
</feature>
<evidence type="ECO:0000313" key="7">
    <source>
        <dbReference type="Proteomes" id="UP000652755"/>
    </source>
</evidence>
<accession>A0ABR7KS00</accession>
<gene>
    <name evidence="6" type="ORF">H7U22_10640</name>
</gene>